<gene>
    <name evidence="1" type="ORF">N7U62_07865</name>
</gene>
<protein>
    <submittedName>
        <fullName evidence="1">Uncharacterized protein</fullName>
    </submittedName>
</protein>
<evidence type="ECO:0000313" key="1">
    <source>
        <dbReference type="EMBL" id="MCV9386573.1"/>
    </source>
</evidence>
<name>A0ABT3CSN2_9BACT</name>
<keyword evidence="2" id="KW-1185">Reference proteome</keyword>
<dbReference type="RefSeq" id="WP_264137382.1">
    <property type="nucleotide sequence ID" value="NZ_JAOYOD010000001.1"/>
</dbReference>
<accession>A0ABT3CSN2</accession>
<dbReference type="Proteomes" id="UP001300692">
    <property type="component" value="Unassembled WGS sequence"/>
</dbReference>
<sequence length="216" mass="24935">MKKKFLVPFLILSGFYAILYFWNKEEKKAEQHPTIHDSAAKPDDYLMEAIDYEDMHRHDKSAYSIEQAIQAIWKLEKDVDDASFDHLEEAIEKLEEVHRKLIRDSIPSTELLKAFEFALGNLAFAELEVAEKYSESNQLKEGRSALRYAQLHIKNALILHSPDIPEDSALLASEVHLLDEMDSLLSQEDMSHEAYTQALDKMLKEVDQIISNIDKD</sequence>
<comment type="caution">
    <text evidence="1">The sequence shown here is derived from an EMBL/GenBank/DDBJ whole genome shotgun (WGS) entry which is preliminary data.</text>
</comment>
<dbReference type="EMBL" id="JAOYOD010000001">
    <property type="protein sequence ID" value="MCV9386573.1"/>
    <property type="molecule type" value="Genomic_DNA"/>
</dbReference>
<organism evidence="1 2">
    <name type="scientific">Reichenbachiella ulvae</name>
    <dbReference type="NCBI Taxonomy" id="2980104"/>
    <lineage>
        <taxon>Bacteria</taxon>
        <taxon>Pseudomonadati</taxon>
        <taxon>Bacteroidota</taxon>
        <taxon>Cytophagia</taxon>
        <taxon>Cytophagales</taxon>
        <taxon>Reichenbachiellaceae</taxon>
        <taxon>Reichenbachiella</taxon>
    </lineage>
</organism>
<evidence type="ECO:0000313" key="2">
    <source>
        <dbReference type="Proteomes" id="UP001300692"/>
    </source>
</evidence>
<reference evidence="1 2" key="1">
    <citation type="submission" date="2022-10" db="EMBL/GenBank/DDBJ databases">
        <title>Comparative genomics and taxonomic characterization of three novel marine species of genus Reichenbachiella exhibiting antioxidant and polysaccharide degradation activities.</title>
        <authorList>
            <person name="Muhammad N."/>
            <person name="Lee Y.-J."/>
            <person name="Ko J."/>
            <person name="Kim S.-G."/>
        </authorList>
    </citation>
    <scope>NUCLEOTIDE SEQUENCE [LARGE SCALE GENOMIC DNA]</scope>
    <source>
        <strain evidence="1 2">ABR2-5</strain>
    </source>
</reference>
<proteinExistence type="predicted"/>